<evidence type="ECO:0000313" key="3">
    <source>
        <dbReference type="Proteomes" id="UP000186132"/>
    </source>
</evidence>
<dbReference type="Gene3D" id="3.40.50.150">
    <property type="entry name" value="Vaccinia Virus protein VP39"/>
    <property type="match status" value="1"/>
</dbReference>
<evidence type="ECO:0000313" key="2">
    <source>
        <dbReference type="EMBL" id="SHG60385.1"/>
    </source>
</evidence>
<keyword evidence="1" id="KW-0620">Polyamine biosynthesis</keyword>
<dbReference type="GO" id="GO:0006596">
    <property type="term" value="P:polyamine biosynthetic process"/>
    <property type="evidence" value="ECO:0007669"/>
    <property type="project" value="UniProtKB-KW"/>
</dbReference>
<proteinExistence type="predicted"/>
<dbReference type="AlphaFoldDB" id="A0A1M5L616"/>
<reference evidence="2 3" key="1">
    <citation type="submission" date="2016-11" db="EMBL/GenBank/DDBJ databases">
        <authorList>
            <person name="Jaros S."/>
            <person name="Januszkiewicz K."/>
            <person name="Wedrychowicz H."/>
        </authorList>
    </citation>
    <scope>NUCLEOTIDE SEQUENCE [LARGE SCALE GENOMIC DNA]</scope>
    <source>
        <strain evidence="2 3">DSM 45627</strain>
    </source>
</reference>
<dbReference type="InterPro" id="IPR029063">
    <property type="entry name" value="SAM-dependent_MTases_sf"/>
</dbReference>
<dbReference type="SUPFAM" id="SSF53335">
    <property type="entry name" value="S-adenosyl-L-methionine-dependent methyltransferases"/>
    <property type="match status" value="1"/>
</dbReference>
<dbReference type="PANTHER" id="PTHR43317">
    <property type="entry name" value="THERMOSPERMINE SYNTHASE ACAULIS5"/>
    <property type="match status" value="1"/>
</dbReference>
<organism evidence="2 3">
    <name type="scientific">Jatrophihabitans endophyticus</name>
    <dbReference type="NCBI Taxonomy" id="1206085"/>
    <lineage>
        <taxon>Bacteria</taxon>
        <taxon>Bacillati</taxon>
        <taxon>Actinomycetota</taxon>
        <taxon>Actinomycetes</taxon>
        <taxon>Jatrophihabitantales</taxon>
        <taxon>Jatrophihabitantaceae</taxon>
        <taxon>Jatrophihabitans</taxon>
    </lineage>
</organism>
<sequence length="285" mass="30059">MTGADAPSELGPGLGRIELLADADRPGGWLLTVDRIRQSYVDLDDPGYLDFEYVQAFADVLDALPPGPLAVTHVGGGACTLARYVAHTRAGSSQIVLEPDAILTEQVRARLPFARGTRVRIRPVDGRRGVAALRDGSADVVVLDAFHGGRVPGELTSREFVTDVARVLRPAGVLLVNVADGPPVRYCRRLAATLATALPEVLAVADPSVLKGRRFGNVVLAASRAALPVDDVRRAAARAAFPRTVHAGTSLAAFAGGATVLTDADPMRSPQPPDALWRVGEWDGD</sequence>
<protein>
    <recommendedName>
        <fullName evidence="4">Spermidine synthase</fullName>
    </recommendedName>
</protein>
<evidence type="ECO:0000256" key="1">
    <source>
        <dbReference type="ARBA" id="ARBA00023115"/>
    </source>
</evidence>
<dbReference type="NCBIfam" id="NF037959">
    <property type="entry name" value="MFS_SpdSyn"/>
    <property type="match status" value="1"/>
</dbReference>
<dbReference type="Proteomes" id="UP000186132">
    <property type="component" value="Unassembled WGS sequence"/>
</dbReference>
<dbReference type="EMBL" id="FQVU01000003">
    <property type="protein sequence ID" value="SHG60385.1"/>
    <property type="molecule type" value="Genomic_DNA"/>
</dbReference>
<dbReference type="PANTHER" id="PTHR43317:SF1">
    <property type="entry name" value="THERMOSPERMINE SYNTHASE ACAULIS5"/>
    <property type="match status" value="1"/>
</dbReference>
<accession>A0A1M5L616</accession>
<gene>
    <name evidence="2" type="ORF">SAMN05443575_2361</name>
</gene>
<dbReference type="STRING" id="1206085.SAMN05443575_2361"/>
<name>A0A1M5L616_9ACTN</name>
<dbReference type="RefSeq" id="WP_073390397.1">
    <property type="nucleotide sequence ID" value="NZ_FQVU01000003.1"/>
</dbReference>
<evidence type="ECO:0008006" key="4">
    <source>
        <dbReference type="Google" id="ProtNLM"/>
    </source>
</evidence>
<keyword evidence="3" id="KW-1185">Reference proteome</keyword>